<dbReference type="GO" id="GO:0009378">
    <property type="term" value="F:four-way junction helicase activity"/>
    <property type="evidence" value="ECO:0007669"/>
    <property type="project" value="TreeGrafter"/>
</dbReference>
<dbReference type="NCBIfam" id="TIGR00614">
    <property type="entry name" value="recQ_fam"/>
    <property type="match status" value="1"/>
</dbReference>
<dbReference type="PROSITE" id="PS51192">
    <property type="entry name" value="HELICASE_ATP_BIND_1"/>
    <property type="match status" value="1"/>
</dbReference>
<dbReference type="GO" id="GO:0005524">
    <property type="term" value="F:ATP binding"/>
    <property type="evidence" value="ECO:0007669"/>
    <property type="project" value="UniProtKB-KW"/>
</dbReference>
<dbReference type="Pfam" id="PF00271">
    <property type="entry name" value="Helicase_C"/>
    <property type="match status" value="1"/>
</dbReference>
<keyword evidence="11" id="KW-1185">Reference proteome</keyword>
<keyword evidence="3 7" id="KW-0378">Hydrolase</keyword>
<comment type="similarity">
    <text evidence="1 7">Belongs to the helicase family. RecQ subfamily.</text>
</comment>
<dbReference type="GO" id="GO:0043138">
    <property type="term" value="F:3'-5' DNA helicase activity"/>
    <property type="evidence" value="ECO:0007669"/>
    <property type="project" value="UniProtKB-EC"/>
</dbReference>
<dbReference type="GO" id="GO:0016887">
    <property type="term" value="F:ATP hydrolysis activity"/>
    <property type="evidence" value="ECO:0007669"/>
    <property type="project" value="RHEA"/>
</dbReference>
<evidence type="ECO:0000256" key="4">
    <source>
        <dbReference type="ARBA" id="ARBA00022806"/>
    </source>
</evidence>
<accession>A0A015LPN0</accession>
<dbReference type="InterPro" id="IPR036388">
    <property type="entry name" value="WH-like_DNA-bd_sf"/>
</dbReference>
<evidence type="ECO:0000256" key="6">
    <source>
        <dbReference type="ARBA" id="ARBA00034617"/>
    </source>
</evidence>
<dbReference type="OrthoDB" id="10261556at2759"/>
<dbReference type="InterPro" id="IPR032284">
    <property type="entry name" value="RecQ_Zn-bd"/>
</dbReference>
<evidence type="ECO:0000256" key="1">
    <source>
        <dbReference type="ARBA" id="ARBA00005446"/>
    </source>
</evidence>
<comment type="caution">
    <text evidence="10">The sequence shown here is derived from an EMBL/GenBank/DDBJ whole genome shotgun (WGS) entry which is preliminary data.</text>
</comment>
<organism evidence="10 11">
    <name type="scientific">Rhizophagus irregularis (strain DAOM 197198w)</name>
    <name type="common">Glomus intraradices</name>
    <dbReference type="NCBI Taxonomy" id="1432141"/>
    <lineage>
        <taxon>Eukaryota</taxon>
        <taxon>Fungi</taxon>
        <taxon>Fungi incertae sedis</taxon>
        <taxon>Mucoromycota</taxon>
        <taxon>Glomeromycotina</taxon>
        <taxon>Glomeromycetes</taxon>
        <taxon>Glomerales</taxon>
        <taxon>Glomeraceae</taxon>
        <taxon>Rhizophagus</taxon>
    </lineage>
</organism>
<evidence type="ECO:0000256" key="7">
    <source>
        <dbReference type="RuleBase" id="RU364117"/>
    </source>
</evidence>
<dbReference type="SMART" id="SM00487">
    <property type="entry name" value="DEXDc"/>
    <property type="match status" value="1"/>
</dbReference>
<keyword evidence="4 7" id="KW-0347">Helicase</keyword>
<evidence type="ECO:0000313" key="10">
    <source>
        <dbReference type="EMBL" id="EXX74691.1"/>
    </source>
</evidence>
<dbReference type="GO" id="GO:0005694">
    <property type="term" value="C:chromosome"/>
    <property type="evidence" value="ECO:0007669"/>
    <property type="project" value="TreeGrafter"/>
</dbReference>
<dbReference type="SUPFAM" id="SSF52540">
    <property type="entry name" value="P-loop containing nucleoside triphosphate hydrolases"/>
    <property type="match status" value="1"/>
</dbReference>
<keyword evidence="5 7" id="KW-0067">ATP-binding</keyword>
<dbReference type="CDD" id="cd17920">
    <property type="entry name" value="DEXHc_RecQ"/>
    <property type="match status" value="1"/>
</dbReference>
<dbReference type="GO" id="GO:0003676">
    <property type="term" value="F:nucleic acid binding"/>
    <property type="evidence" value="ECO:0007669"/>
    <property type="project" value="InterPro"/>
</dbReference>
<dbReference type="EC" id="5.6.2.4" evidence="7"/>
<dbReference type="PANTHER" id="PTHR13710">
    <property type="entry name" value="DNA HELICASE RECQ FAMILY MEMBER"/>
    <property type="match status" value="1"/>
</dbReference>
<dbReference type="STRING" id="1432141.A0A015LPN0"/>
<evidence type="ECO:0000259" key="8">
    <source>
        <dbReference type="PROSITE" id="PS51192"/>
    </source>
</evidence>
<dbReference type="InterPro" id="IPR001650">
    <property type="entry name" value="Helicase_C-like"/>
</dbReference>
<evidence type="ECO:0000256" key="3">
    <source>
        <dbReference type="ARBA" id="ARBA00022801"/>
    </source>
</evidence>
<dbReference type="InterPro" id="IPR027417">
    <property type="entry name" value="P-loop_NTPase"/>
</dbReference>
<dbReference type="InterPro" id="IPR014001">
    <property type="entry name" value="Helicase_ATP-bd"/>
</dbReference>
<sequence length="746" mass="86123">MLLTIFKLPIQQSLVTHYRTAYNEAFNRKILRFTDKRIDFWASYKARHALAVIDNNEGLDCMMEGVREAAKVNKFSVNDQYNISKLTRERQSQMNCNRNAIDKRNQELAKNYANDRQELQGFDFSQELIPYKYKAEKRIRSNSFYPSFAKLIPDFDVIIKCQGCSAFRKKTVSGLCSLCSFYISAGWWDCLLNKNYTPSSEKNILDLKELIKLATKKIFGFDHLREGQLEAIEAYLNGKDTLVSIKTGGGKTLCYVICALIFEGITIVISPLKALIEDQKRELIQLGIPCASIYANTIQGRSEQEKIFEEIALGFTKILFITPKKLCLNREFQNFISNMYDKAKVRFVIDEAHCILNYSNFRESWKNLGILKKNWSTVPIMLLTATCTYKDAQDIRTSLEIQSTNFAMIRGSSFERKEITIEVYKRRDNRENFSNDLINLIKNHENGRIIIYCATQSGCDDLFATLQPLLPDKSLGVYHGGIGDEQRQIIISHWKDGKIQIMIGTNAFGMGVNSSDVYLVIHCVAPLNMTNLIQEIGRAGRNGNEAKSVIFYSIKKDFRTNFGILSENRETCFNVQNMTDQERERKHYLDISVHKIHEVLLFCRNQYECRSQIINRYYLWNGDNVSSPCLKCDNCRNRIKEQPTYENCVEDILHLLDTVEEINDGGMTELKVYKSGRKPKFGKPKELTSYMLADLVVRGYIEQKISLYYSSPNAQTLSMSMFIIGLKEGAKERAIVDSWYYWTRKK</sequence>
<dbReference type="GO" id="GO:0005737">
    <property type="term" value="C:cytoplasm"/>
    <property type="evidence" value="ECO:0007669"/>
    <property type="project" value="TreeGrafter"/>
</dbReference>
<dbReference type="GO" id="GO:0000724">
    <property type="term" value="P:double-strand break repair via homologous recombination"/>
    <property type="evidence" value="ECO:0007669"/>
    <property type="project" value="TreeGrafter"/>
</dbReference>
<evidence type="ECO:0000256" key="2">
    <source>
        <dbReference type="ARBA" id="ARBA00022741"/>
    </source>
</evidence>
<dbReference type="PROSITE" id="PS51194">
    <property type="entry name" value="HELICASE_CTER"/>
    <property type="match status" value="1"/>
</dbReference>
<dbReference type="Pfam" id="PF16124">
    <property type="entry name" value="RecQ_Zn_bind"/>
    <property type="match status" value="1"/>
</dbReference>
<dbReference type="Pfam" id="PF00270">
    <property type="entry name" value="DEAD"/>
    <property type="match status" value="1"/>
</dbReference>
<name>A0A015LPN0_RHIIW</name>
<dbReference type="Proteomes" id="UP000022910">
    <property type="component" value="Unassembled WGS sequence"/>
</dbReference>
<feature type="domain" description="Helicase C-terminal" evidence="9">
    <location>
        <begin position="436"/>
        <end position="586"/>
    </location>
</feature>
<keyword evidence="7" id="KW-0539">Nucleus</keyword>
<reference evidence="10 11" key="1">
    <citation type="submission" date="2014-02" db="EMBL/GenBank/DDBJ databases">
        <title>Single nucleus genome sequencing reveals high similarity among nuclei of an endomycorrhizal fungus.</title>
        <authorList>
            <person name="Lin K."/>
            <person name="Geurts R."/>
            <person name="Zhang Z."/>
            <person name="Limpens E."/>
            <person name="Saunders D.G."/>
            <person name="Mu D."/>
            <person name="Pang E."/>
            <person name="Cao H."/>
            <person name="Cha H."/>
            <person name="Lin T."/>
            <person name="Zhou Q."/>
            <person name="Shang Y."/>
            <person name="Li Y."/>
            <person name="Ivanov S."/>
            <person name="Sharma T."/>
            <person name="Velzen R.V."/>
            <person name="Ruijter N.D."/>
            <person name="Aanen D.K."/>
            <person name="Win J."/>
            <person name="Kamoun S."/>
            <person name="Bisseling T."/>
            <person name="Huang S."/>
        </authorList>
    </citation>
    <scope>NUCLEOTIDE SEQUENCE [LARGE SCALE GENOMIC DNA]</scope>
    <source>
        <strain evidence="11">DAOM197198w</strain>
    </source>
</reference>
<gene>
    <name evidence="10" type="ORF">RirG_048800</name>
</gene>
<dbReference type="Gene3D" id="3.40.50.300">
    <property type="entry name" value="P-loop containing nucleotide triphosphate hydrolases"/>
    <property type="match status" value="2"/>
</dbReference>
<keyword evidence="2 7" id="KW-0547">Nucleotide-binding</keyword>
<comment type="catalytic activity">
    <reaction evidence="6 7">
        <text>Couples ATP hydrolysis with the unwinding of duplex DNA by translocating in the 3'-5' direction.</text>
        <dbReference type="EC" id="5.6.2.4"/>
    </reaction>
</comment>
<dbReference type="InterPro" id="IPR011545">
    <property type="entry name" value="DEAD/DEAH_box_helicase_dom"/>
</dbReference>
<protein>
    <recommendedName>
        <fullName evidence="7">ATP-dependent DNA helicase</fullName>
        <ecNumber evidence="7">5.6.2.4</ecNumber>
    </recommendedName>
</protein>
<proteinExistence type="inferred from homology"/>
<evidence type="ECO:0000256" key="5">
    <source>
        <dbReference type="ARBA" id="ARBA00022840"/>
    </source>
</evidence>
<dbReference type="AlphaFoldDB" id="A0A015LPN0"/>
<evidence type="ECO:0000313" key="11">
    <source>
        <dbReference type="Proteomes" id="UP000022910"/>
    </source>
</evidence>
<dbReference type="InterPro" id="IPR004589">
    <property type="entry name" value="DNA_helicase_ATP-dep_RecQ"/>
</dbReference>
<comment type="subcellular location">
    <subcellularLocation>
        <location evidence="7">Nucleus</location>
    </subcellularLocation>
</comment>
<dbReference type="EMBL" id="JEMT01012749">
    <property type="protein sequence ID" value="EXX74691.1"/>
    <property type="molecule type" value="Genomic_DNA"/>
</dbReference>
<dbReference type="SMART" id="SM00490">
    <property type="entry name" value="HELICc"/>
    <property type="match status" value="1"/>
</dbReference>
<comment type="catalytic activity">
    <reaction evidence="7">
        <text>ATP + H2O = ADP + phosphate + H(+)</text>
        <dbReference type="Rhea" id="RHEA:13065"/>
        <dbReference type="ChEBI" id="CHEBI:15377"/>
        <dbReference type="ChEBI" id="CHEBI:15378"/>
        <dbReference type="ChEBI" id="CHEBI:30616"/>
        <dbReference type="ChEBI" id="CHEBI:43474"/>
        <dbReference type="ChEBI" id="CHEBI:456216"/>
    </reaction>
</comment>
<dbReference type="GO" id="GO:0005634">
    <property type="term" value="C:nucleus"/>
    <property type="evidence" value="ECO:0007669"/>
    <property type="project" value="UniProtKB-SubCell"/>
</dbReference>
<dbReference type="Gene3D" id="1.10.10.10">
    <property type="entry name" value="Winged helix-like DNA-binding domain superfamily/Winged helix DNA-binding domain"/>
    <property type="match status" value="1"/>
</dbReference>
<dbReference type="OMA" id="YENCVED"/>
<evidence type="ECO:0000259" key="9">
    <source>
        <dbReference type="PROSITE" id="PS51194"/>
    </source>
</evidence>
<dbReference type="HOGENOM" id="CLU_005485_0_0_1"/>
<dbReference type="PANTHER" id="PTHR13710:SF152">
    <property type="entry name" value="ATP-DEPENDENT DNA HELICASE Q5"/>
    <property type="match status" value="1"/>
</dbReference>
<feature type="domain" description="Helicase ATP-binding" evidence="8">
    <location>
        <begin position="232"/>
        <end position="405"/>
    </location>
</feature>